<keyword evidence="1 2" id="KW-0732">Signal</keyword>
<sequence length="399" mass="45419">MKKSTITALMSIFILITTLLAYPASTKAAGPFIETQKQSTPVYENRTGSLELVGYLNQFQEFPLVQEINPNWFQVKYGNSNGYILKSAANSVVYPNYKNVNVKYKSSKETIITLIDTPVFDNTSGKLVQFATIKENRRYPILYPAGNWYAVDVSGRIGFIYKGNIKLDKGIPVLMYHHLLKSSENINFRNSSTITPEQFKQQMEYLHQKGYETITTNQLEQYIRGNLNLPGKTVLITFDDGLKTVFLYAYPILKQYNMKAAAFLITSRITNTPSNFNPKNLQTLSKTELEQMKDVFEFQGHTHQLHSVNSKNKSAVVTQPLSVVRNDLMTNKAQVNAKSLAYPFGQYNASIINILKQTGFTSAYTTHNAYVHIGDDPYQISRFGIEPQMTFEKFRSIFE</sequence>
<protein>
    <submittedName>
        <fullName evidence="4">Polysaccharide deacetylase family protein</fullName>
    </submittedName>
</protein>
<dbReference type="EMBL" id="CP045273">
    <property type="protein sequence ID" value="QJX80771.1"/>
    <property type="molecule type" value="Genomic_DNA"/>
</dbReference>
<reference evidence="4 5" key="1">
    <citation type="submission" date="2019-10" db="EMBL/GenBank/DDBJ databases">
        <title>Complete genome sequences for adaption low water activity.</title>
        <authorList>
            <person name="Zhao L."/>
            <person name="Zhong J."/>
        </authorList>
    </citation>
    <scope>NUCLEOTIDE SEQUENCE [LARGE SCALE GENOMIC DNA]</scope>
    <source>
        <strain evidence="4 5">FDU301</strain>
        <plasmid evidence="5">pfdu301a</plasmid>
    </source>
</reference>
<dbReference type="GO" id="GO:0005975">
    <property type="term" value="P:carbohydrate metabolic process"/>
    <property type="evidence" value="ECO:0007669"/>
    <property type="project" value="InterPro"/>
</dbReference>
<dbReference type="PANTHER" id="PTHR34216:SF13">
    <property type="entry name" value="XYLANASE_CHITIN DEACETYLASE"/>
    <property type="match status" value="1"/>
</dbReference>
<dbReference type="InterPro" id="IPR011330">
    <property type="entry name" value="Glyco_hydro/deAcase_b/a-brl"/>
</dbReference>
<geneLocation type="plasmid" evidence="5">
    <name>pfdu301a</name>
</geneLocation>
<dbReference type="Proteomes" id="UP000501076">
    <property type="component" value="Plasmid pFDU301A"/>
</dbReference>
<feature type="domain" description="NodB homology" evidence="3">
    <location>
        <begin position="232"/>
        <end position="399"/>
    </location>
</feature>
<dbReference type="InterPro" id="IPR051398">
    <property type="entry name" value="Polysacch_Deacetylase"/>
</dbReference>
<dbReference type="PROSITE" id="PS51677">
    <property type="entry name" value="NODB"/>
    <property type="match status" value="1"/>
</dbReference>
<evidence type="ECO:0000256" key="2">
    <source>
        <dbReference type="SAM" id="SignalP"/>
    </source>
</evidence>
<feature type="chain" id="PRO_5038732487" evidence="2">
    <location>
        <begin position="29"/>
        <end position="399"/>
    </location>
</feature>
<dbReference type="GO" id="GO:0016810">
    <property type="term" value="F:hydrolase activity, acting on carbon-nitrogen (but not peptide) bonds"/>
    <property type="evidence" value="ECO:0007669"/>
    <property type="project" value="InterPro"/>
</dbReference>
<evidence type="ECO:0000259" key="3">
    <source>
        <dbReference type="PROSITE" id="PS51677"/>
    </source>
</evidence>
<gene>
    <name evidence="4" type="ORF">FDZ14_32285</name>
</gene>
<organism evidence="4 5">
    <name type="scientific">Priestia megaterium</name>
    <name type="common">Bacillus megaterium</name>
    <dbReference type="NCBI Taxonomy" id="1404"/>
    <lineage>
        <taxon>Bacteria</taxon>
        <taxon>Bacillati</taxon>
        <taxon>Bacillota</taxon>
        <taxon>Bacilli</taxon>
        <taxon>Bacillales</taxon>
        <taxon>Bacillaceae</taxon>
        <taxon>Priestia</taxon>
    </lineage>
</organism>
<accession>A0A6M6E138</accession>
<feature type="signal peptide" evidence="2">
    <location>
        <begin position="1"/>
        <end position="28"/>
    </location>
</feature>
<evidence type="ECO:0000313" key="4">
    <source>
        <dbReference type="EMBL" id="QJX80771.1"/>
    </source>
</evidence>
<evidence type="ECO:0000313" key="5">
    <source>
        <dbReference type="Proteomes" id="UP000501076"/>
    </source>
</evidence>
<dbReference type="Pfam" id="PF01522">
    <property type="entry name" value="Polysacc_deac_1"/>
    <property type="match status" value="1"/>
</dbReference>
<dbReference type="Gene3D" id="3.20.20.370">
    <property type="entry name" value="Glycoside hydrolase/deacetylase"/>
    <property type="match status" value="1"/>
</dbReference>
<keyword evidence="4" id="KW-0614">Plasmid</keyword>
<dbReference type="AlphaFoldDB" id="A0A6M6E138"/>
<proteinExistence type="predicted"/>
<evidence type="ECO:0000256" key="1">
    <source>
        <dbReference type="ARBA" id="ARBA00022729"/>
    </source>
</evidence>
<dbReference type="InterPro" id="IPR002509">
    <property type="entry name" value="NODB_dom"/>
</dbReference>
<dbReference type="SUPFAM" id="SSF88713">
    <property type="entry name" value="Glycoside hydrolase/deacetylase"/>
    <property type="match status" value="1"/>
</dbReference>
<dbReference type="PANTHER" id="PTHR34216">
    <property type="match status" value="1"/>
</dbReference>
<dbReference type="RefSeq" id="WP_171778768.1">
    <property type="nucleotide sequence ID" value="NZ_CP045273.1"/>
</dbReference>
<name>A0A6M6E138_PRIMG</name>